<evidence type="ECO:0000256" key="1">
    <source>
        <dbReference type="ARBA" id="ARBA00010140"/>
    </source>
</evidence>
<gene>
    <name evidence="14" type="primary">HFM1</name>
    <name evidence="14" type="ORF">SLS59_009791</name>
</gene>
<comment type="catalytic activity">
    <reaction evidence="10">
        <text>ATP + H2O = ADP + phosphate + H(+)</text>
        <dbReference type="Rhea" id="RHEA:13065"/>
        <dbReference type="ChEBI" id="CHEBI:15377"/>
        <dbReference type="ChEBI" id="CHEBI:15378"/>
        <dbReference type="ChEBI" id="CHEBI:30616"/>
        <dbReference type="ChEBI" id="CHEBI:43474"/>
        <dbReference type="ChEBI" id="CHEBI:456216"/>
        <dbReference type="EC" id="5.6.2.4"/>
    </reaction>
</comment>
<dbReference type="SUPFAM" id="SSF46785">
    <property type="entry name" value="Winged helix' DNA-binding domain"/>
    <property type="match status" value="1"/>
</dbReference>
<dbReference type="SMART" id="SM00973">
    <property type="entry name" value="Sec63"/>
    <property type="match status" value="1"/>
</dbReference>
<feature type="compositionally biased region" description="Basic and acidic residues" evidence="11">
    <location>
        <begin position="77"/>
        <end position="101"/>
    </location>
</feature>
<dbReference type="InterPro" id="IPR027417">
    <property type="entry name" value="P-loop_NTPase"/>
</dbReference>
<evidence type="ECO:0000256" key="7">
    <source>
        <dbReference type="ARBA" id="ARBA00023254"/>
    </source>
</evidence>
<evidence type="ECO:0000256" key="4">
    <source>
        <dbReference type="ARBA" id="ARBA00022806"/>
    </source>
</evidence>
<dbReference type="InterPro" id="IPR057842">
    <property type="entry name" value="WH_MER3"/>
</dbReference>
<dbReference type="PROSITE" id="PS51192">
    <property type="entry name" value="HELICASE_ATP_BIND_1"/>
    <property type="match status" value="1"/>
</dbReference>
<dbReference type="CDD" id="cd18795">
    <property type="entry name" value="SF2_C_Ski2"/>
    <property type="match status" value="1"/>
</dbReference>
<dbReference type="InterPro" id="IPR001650">
    <property type="entry name" value="Helicase_C-like"/>
</dbReference>
<keyword evidence="2" id="KW-0547">Nucleotide-binding</keyword>
<dbReference type="Gene3D" id="1.10.3380.10">
    <property type="entry name" value="Sec63 N-terminal domain-like domain"/>
    <property type="match status" value="1"/>
</dbReference>
<keyword evidence="15" id="KW-1185">Reference proteome</keyword>
<dbReference type="InterPro" id="IPR004179">
    <property type="entry name" value="Sec63-dom"/>
</dbReference>
<proteinExistence type="inferred from homology"/>
<dbReference type="SMART" id="SM00487">
    <property type="entry name" value="DEXDc"/>
    <property type="match status" value="1"/>
</dbReference>
<dbReference type="PANTHER" id="PTHR47835:SF3">
    <property type="entry name" value="HELICASE FOR MEIOSIS 1"/>
    <property type="match status" value="1"/>
</dbReference>
<evidence type="ECO:0000256" key="10">
    <source>
        <dbReference type="ARBA" id="ARBA00048988"/>
    </source>
</evidence>
<dbReference type="Gene3D" id="1.10.10.10">
    <property type="entry name" value="Winged helix-like DNA-binding domain superfamily/Winged helix DNA-binding domain"/>
    <property type="match status" value="1"/>
</dbReference>
<evidence type="ECO:0000313" key="15">
    <source>
        <dbReference type="Proteomes" id="UP001521222"/>
    </source>
</evidence>
<feature type="region of interest" description="Disordered" evidence="11">
    <location>
        <begin position="1107"/>
        <end position="1132"/>
    </location>
</feature>
<dbReference type="SMART" id="SM00490">
    <property type="entry name" value="HELICc"/>
    <property type="match status" value="1"/>
</dbReference>
<feature type="region of interest" description="Disordered" evidence="11">
    <location>
        <begin position="66"/>
        <end position="105"/>
    </location>
</feature>
<dbReference type="PROSITE" id="PS51194">
    <property type="entry name" value="HELICASE_CTER"/>
    <property type="match status" value="1"/>
</dbReference>
<keyword evidence="6" id="KW-0413">Isomerase</keyword>
<feature type="domain" description="Helicase C-terminal" evidence="13">
    <location>
        <begin position="386"/>
        <end position="574"/>
    </location>
</feature>
<keyword evidence="3" id="KW-0378">Hydrolase</keyword>
<dbReference type="InterPro" id="IPR011545">
    <property type="entry name" value="DEAD/DEAH_box_helicase_dom"/>
</dbReference>
<dbReference type="InterPro" id="IPR036388">
    <property type="entry name" value="WH-like_DNA-bd_sf"/>
</dbReference>
<dbReference type="Pfam" id="PF00270">
    <property type="entry name" value="DEAD"/>
    <property type="match status" value="1"/>
</dbReference>
<feature type="region of interest" description="Disordered" evidence="11">
    <location>
        <begin position="1039"/>
        <end position="1076"/>
    </location>
</feature>
<evidence type="ECO:0000259" key="13">
    <source>
        <dbReference type="PROSITE" id="PS51194"/>
    </source>
</evidence>
<sequence length="1471" mass="164867">MERHYLPEQGMRQQDLRQYNMLQPQFIRLSQPAAPRGRYRATQYEHPMYDMVEDDDYGEGAQLDSFVSTSQRPSRLPHFDNIRPPSVEHDGADPRYPHEYDEPLPGPSQRDVGHPFQQLAITRPKSKLTSGSHAPPTVQGIPLVPISALPDRLRTVFPFPTFNAVQSKCFDPIFRSDNNFVLSSPTGSGKTAILELAICRAVATNSTGQYKVVYQAPTKALCSERQRDWEKKFMQIGLRCTELTGDSDASDLRNVQSANIIVTTPEKWDSMTRKWKDHERLMKLVKLFLVDEVHILNEDRGAVLEAVVSRMKSIGTDVRFVALSATVPNFHDVAAWLGKSSTEPYAPAPNHKFGEEFRPVQLRKHVCGYLNNSSNDFAFEKQLDARLPEVIAKYSERKPTMIFCATRKSCNNTARLIANWWCSRSGRDRLWNPPSQALHIQDRELREVVASGVGFHHAGMETDDRLKVERAFLHGEISVICCTSTLAVGVNLPCHLVIVKNTMAYTQEGLQEYSDLEMMQMLGRAGRPQFDDSAVAVIMTRQTKVRRYETLVTGQEVLESKLHLNLINHMNAEIGLGTIRDLDSARKWLTGTFLYVRLQQNPIYYKLEGSRSGQDIQEQVDDICFRDIALLREHNLAIGEESFRCTEFGHAMARYYVHFETMKVFMGLQPKSTLSEILSAIAQASEFSKIRFRQGEKSFYKTLNKSPSIRFPIPVNLDLPAQKVSLIIQSVLGAADISWEGDMSKHRQQYSQEIAMIFKSINSLVRCIIDCQLCTGDSVSIHSALMLERCLGSRAWDDSPLQMVQVPNIGAVAVRKLVNAGIRGIEDLEGIDARRIETIVGRNPPFGLQILDALKSFPKLRVSLHIQPASVTKTSDGVKIQVKADIGFINERAPDKFGKKLIYVCLLAETSDGRKIHFARINGPKLGAGKSLVFPALLTSREQTINCYLMCEGIAGSMRGATVTPKIAPSMFPAQPRKAVGPTPMHQPNMSRRRIENVPMQRKKSIASDDFGDADIDDDTLVKATLGDLDFTHIDNFPDPIDAVNHNNNAKNKSLREKSRAKSQAGTAEDDDDVAPVQLPNGRWSCNHKCKDKEACKHYCCKHGMDKPPKKVASKRVPTDEQQDQFAPKSAQKTQTKLQLQASKHKMSATIEELDLTQQEKKRKIEYAINGPRDYRDLHNLHSNVQKKGPPSSLHSVMNKKPAYCYGGDGEYQLSFLNQPATAQPKTSSEYGDLQLDEFSTEPQNEPTDSDELASPHFSCNVPVTSDGSETFGDDDSMFGEAIVGLADSQDLHGANTMSTSNKQNHDAAAAVDVTEAFSDIDFPMDMDFAAHAQASPGLPKQVLTKACAPFFEATSSPVQCKDFRPAKLMLQDRGFRELQQDRVTSNLPVRDLKDELEEDDVSSDLPNLLDMSLATDKKNARIRRDPLTSKVPTQPIEVRKEESKQVPEGFKDLQPWLCQEFGDIVELVDE</sequence>
<dbReference type="Pfam" id="PF00271">
    <property type="entry name" value="Helicase_C"/>
    <property type="match status" value="1"/>
</dbReference>
<dbReference type="GO" id="GO:0004386">
    <property type="term" value="F:helicase activity"/>
    <property type="evidence" value="ECO:0007669"/>
    <property type="project" value="UniProtKB-KW"/>
</dbReference>
<comment type="catalytic activity">
    <reaction evidence="8">
        <text>Couples ATP hydrolysis with the unwinding of duplex DNA by translocating in the 3'-5' direction.</text>
        <dbReference type="EC" id="5.6.2.4"/>
    </reaction>
</comment>
<comment type="similarity">
    <text evidence="1">Belongs to the helicase family. SKI2 subfamily.</text>
</comment>
<evidence type="ECO:0000256" key="11">
    <source>
        <dbReference type="SAM" id="MobiDB-lite"/>
    </source>
</evidence>
<dbReference type="Pfam" id="PF23445">
    <property type="entry name" value="WHD_SNRNP200"/>
    <property type="match status" value="1"/>
</dbReference>
<dbReference type="SUPFAM" id="SSF158702">
    <property type="entry name" value="Sec63 N-terminal domain-like"/>
    <property type="match status" value="1"/>
</dbReference>
<evidence type="ECO:0000256" key="2">
    <source>
        <dbReference type="ARBA" id="ARBA00022741"/>
    </source>
</evidence>
<comment type="caution">
    <text evidence="14">The sequence shown here is derived from an EMBL/GenBank/DDBJ whole genome shotgun (WGS) entry which is preliminary data.</text>
</comment>
<dbReference type="SUPFAM" id="SSF52540">
    <property type="entry name" value="P-loop containing nucleoside triphosphate hydrolases"/>
    <property type="match status" value="1"/>
</dbReference>
<evidence type="ECO:0000256" key="6">
    <source>
        <dbReference type="ARBA" id="ARBA00023235"/>
    </source>
</evidence>
<accession>A0ABR3QK45</accession>
<reference evidence="14 15" key="1">
    <citation type="submission" date="2024-02" db="EMBL/GenBank/DDBJ databases">
        <title>De novo assembly and annotation of 12 fungi associated with fruit tree decline syndrome in Ontario, Canada.</title>
        <authorList>
            <person name="Sulman M."/>
            <person name="Ellouze W."/>
            <person name="Ilyukhin E."/>
        </authorList>
    </citation>
    <scope>NUCLEOTIDE SEQUENCE [LARGE SCALE GENOMIC DNA]</scope>
    <source>
        <strain evidence="14 15">M97-236</strain>
    </source>
</reference>
<keyword evidence="5" id="KW-0067">ATP-binding</keyword>
<evidence type="ECO:0000256" key="5">
    <source>
        <dbReference type="ARBA" id="ARBA00022840"/>
    </source>
</evidence>
<evidence type="ECO:0000256" key="8">
    <source>
        <dbReference type="ARBA" id="ARBA00034617"/>
    </source>
</evidence>
<dbReference type="InterPro" id="IPR036390">
    <property type="entry name" value="WH_DNA-bd_sf"/>
</dbReference>
<evidence type="ECO:0000256" key="9">
    <source>
        <dbReference type="ARBA" id="ARBA00034808"/>
    </source>
</evidence>
<name>A0ABR3QK45_9PLEO</name>
<dbReference type="InterPro" id="IPR014001">
    <property type="entry name" value="Helicase_ATP-bd"/>
</dbReference>
<dbReference type="EC" id="5.6.2.4" evidence="9"/>
<dbReference type="Proteomes" id="UP001521222">
    <property type="component" value="Unassembled WGS sequence"/>
</dbReference>
<evidence type="ECO:0000259" key="12">
    <source>
        <dbReference type="PROSITE" id="PS51192"/>
    </source>
</evidence>
<organism evidence="14 15">
    <name type="scientific">Nothophoma quercina</name>
    <dbReference type="NCBI Taxonomy" id="749835"/>
    <lineage>
        <taxon>Eukaryota</taxon>
        <taxon>Fungi</taxon>
        <taxon>Dikarya</taxon>
        <taxon>Ascomycota</taxon>
        <taxon>Pezizomycotina</taxon>
        <taxon>Dothideomycetes</taxon>
        <taxon>Pleosporomycetidae</taxon>
        <taxon>Pleosporales</taxon>
        <taxon>Pleosporineae</taxon>
        <taxon>Didymellaceae</taxon>
        <taxon>Nothophoma</taxon>
    </lineage>
</organism>
<protein>
    <recommendedName>
        <fullName evidence="9">DNA 3'-5' helicase</fullName>
        <ecNumber evidence="9">5.6.2.4</ecNumber>
    </recommendedName>
</protein>
<evidence type="ECO:0000256" key="3">
    <source>
        <dbReference type="ARBA" id="ARBA00022801"/>
    </source>
</evidence>
<dbReference type="EMBL" id="JAKIXB020000047">
    <property type="protein sequence ID" value="KAL1592438.1"/>
    <property type="molecule type" value="Genomic_DNA"/>
</dbReference>
<keyword evidence="7" id="KW-0469">Meiosis</keyword>
<dbReference type="InterPro" id="IPR052247">
    <property type="entry name" value="Meiotic_Crossover_Helicase"/>
</dbReference>
<dbReference type="Gene3D" id="3.40.50.300">
    <property type="entry name" value="P-loop containing nucleotide triphosphate hydrolases"/>
    <property type="match status" value="2"/>
</dbReference>
<dbReference type="PANTHER" id="PTHR47835">
    <property type="entry name" value="HFM1, ATP DEPENDENT DNA HELICASE HOMOLOG"/>
    <property type="match status" value="1"/>
</dbReference>
<dbReference type="Pfam" id="PF02889">
    <property type="entry name" value="Sec63"/>
    <property type="match status" value="1"/>
</dbReference>
<feature type="domain" description="Helicase ATP-binding" evidence="12">
    <location>
        <begin position="171"/>
        <end position="345"/>
    </location>
</feature>
<keyword evidence="4 14" id="KW-0347">Helicase</keyword>
<evidence type="ECO:0000313" key="14">
    <source>
        <dbReference type="EMBL" id="KAL1592438.1"/>
    </source>
</evidence>